<dbReference type="AlphaFoldDB" id="R7ZTI7"/>
<organism evidence="2 3">
    <name type="scientific">Lunatimonas lonarensis</name>
    <dbReference type="NCBI Taxonomy" id="1232681"/>
    <lineage>
        <taxon>Bacteria</taxon>
        <taxon>Pseudomonadati</taxon>
        <taxon>Bacteroidota</taxon>
        <taxon>Cytophagia</taxon>
        <taxon>Cytophagales</taxon>
        <taxon>Cyclobacteriaceae</taxon>
    </lineage>
</organism>
<reference evidence="2 3" key="1">
    <citation type="submission" date="2013-02" db="EMBL/GenBank/DDBJ databases">
        <title>A novel strain isolated from Lonar lake, Maharashtra, India.</title>
        <authorList>
            <person name="Singh A."/>
        </authorList>
    </citation>
    <scope>NUCLEOTIDE SEQUENCE [LARGE SCALE GENOMIC DNA]</scope>
    <source>
        <strain evidence="2 3">AK24</strain>
    </source>
</reference>
<dbReference type="EMBL" id="AQHR01000054">
    <property type="protein sequence ID" value="EON77461.1"/>
    <property type="molecule type" value="Genomic_DNA"/>
</dbReference>
<feature type="compositionally biased region" description="Polar residues" evidence="1">
    <location>
        <begin position="32"/>
        <end position="44"/>
    </location>
</feature>
<comment type="caution">
    <text evidence="2">The sequence shown here is derived from an EMBL/GenBank/DDBJ whole genome shotgun (WGS) entry which is preliminary data.</text>
</comment>
<keyword evidence="3" id="KW-1185">Reference proteome</keyword>
<feature type="region of interest" description="Disordered" evidence="1">
    <location>
        <begin position="1"/>
        <end position="44"/>
    </location>
</feature>
<accession>R7ZTI7</accession>
<sequence>MGGDRNNLVSVDEIEGNQTRPIQEQNARRIWANQTNKKLATSLK</sequence>
<evidence type="ECO:0000313" key="2">
    <source>
        <dbReference type="EMBL" id="EON77461.1"/>
    </source>
</evidence>
<proteinExistence type="predicted"/>
<evidence type="ECO:0000313" key="3">
    <source>
        <dbReference type="Proteomes" id="UP000013909"/>
    </source>
</evidence>
<feature type="compositionally biased region" description="Polar residues" evidence="1">
    <location>
        <begin position="16"/>
        <end position="25"/>
    </location>
</feature>
<protein>
    <submittedName>
        <fullName evidence="2">Uncharacterized protein</fullName>
    </submittedName>
</protein>
<gene>
    <name evidence="2" type="ORF">ADIS_1991</name>
</gene>
<evidence type="ECO:0000256" key="1">
    <source>
        <dbReference type="SAM" id="MobiDB-lite"/>
    </source>
</evidence>
<name>R7ZTI7_9BACT</name>
<dbReference type="Proteomes" id="UP000013909">
    <property type="component" value="Unassembled WGS sequence"/>
</dbReference>